<comment type="caution">
    <text evidence="6">The sequence shown here is derived from an EMBL/GenBank/DDBJ whole genome shotgun (WGS) entry which is preliminary data.</text>
</comment>
<dbReference type="PANTHER" id="PTHR43214:SF43">
    <property type="entry name" value="TWO-COMPONENT RESPONSE REGULATOR"/>
    <property type="match status" value="1"/>
</dbReference>
<dbReference type="InterPro" id="IPR001789">
    <property type="entry name" value="Sig_transdc_resp-reg_receiver"/>
</dbReference>
<keyword evidence="7" id="KW-1185">Reference proteome</keyword>
<proteinExistence type="predicted"/>
<dbReference type="CDD" id="cd06170">
    <property type="entry name" value="LuxR_C_like"/>
    <property type="match status" value="1"/>
</dbReference>
<accession>A0ABV5P2E3</accession>
<dbReference type="PANTHER" id="PTHR43214">
    <property type="entry name" value="TWO-COMPONENT RESPONSE REGULATOR"/>
    <property type="match status" value="1"/>
</dbReference>
<dbReference type="Pfam" id="PF00196">
    <property type="entry name" value="GerE"/>
    <property type="match status" value="1"/>
</dbReference>
<evidence type="ECO:0000313" key="7">
    <source>
        <dbReference type="Proteomes" id="UP001589568"/>
    </source>
</evidence>
<dbReference type="SUPFAM" id="SSF52172">
    <property type="entry name" value="CheY-like"/>
    <property type="match status" value="1"/>
</dbReference>
<evidence type="ECO:0000259" key="5">
    <source>
        <dbReference type="PROSITE" id="PS50110"/>
    </source>
</evidence>
<dbReference type="SUPFAM" id="SSF46894">
    <property type="entry name" value="C-terminal effector domain of the bipartite response regulators"/>
    <property type="match status" value="1"/>
</dbReference>
<feature type="domain" description="HTH luxR-type" evidence="4">
    <location>
        <begin position="139"/>
        <end position="204"/>
    </location>
</feature>
<sequence length="206" mass="21528">MIRVLIADDHPVVRQGLRTFLDLQDDITVVGETGDGAQAVELVGELSPDVLLLDLKMPVLDGLGALERLTGTPTRVVVLTSVSDPADVGPAMRAGAAGFLYKDVDPQALVQAVRAVHGGQVLLAPEAAGAMLAMPGNGQAPGPVPLTEREREVLALIAAGRSNREIARSLAVAEKTVKTHVSNVLMKLGVQDRTQAALYAVRHGLG</sequence>
<feature type="domain" description="Response regulatory" evidence="5">
    <location>
        <begin position="3"/>
        <end position="117"/>
    </location>
</feature>
<reference evidence="6 7" key="1">
    <citation type="submission" date="2024-09" db="EMBL/GenBank/DDBJ databases">
        <authorList>
            <person name="Sun Q."/>
            <person name="Mori K."/>
        </authorList>
    </citation>
    <scope>NUCLEOTIDE SEQUENCE [LARGE SCALE GENOMIC DNA]</scope>
    <source>
        <strain evidence="6 7">JCM 3324</strain>
    </source>
</reference>
<evidence type="ECO:0000313" key="6">
    <source>
        <dbReference type="EMBL" id="MFB9476725.1"/>
    </source>
</evidence>
<name>A0ABV5P2E3_9ACTN</name>
<dbReference type="PROSITE" id="PS50110">
    <property type="entry name" value="RESPONSE_REGULATORY"/>
    <property type="match status" value="1"/>
</dbReference>
<dbReference type="Proteomes" id="UP001589568">
    <property type="component" value="Unassembled WGS sequence"/>
</dbReference>
<dbReference type="InterPro" id="IPR058245">
    <property type="entry name" value="NreC/VraR/RcsB-like_REC"/>
</dbReference>
<dbReference type="RefSeq" id="WP_345394189.1">
    <property type="nucleotide sequence ID" value="NZ_BAAAXS010000001.1"/>
</dbReference>
<keyword evidence="1 3" id="KW-0597">Phosphoprotein</keyword>
<dbReference type="InterPro" id="IPR000792">
    <property type="entry name" value="Tscrpt_reg_LuxR_C"/>
</dbReference>
<dbReference type="SMART" id="SM00448">
    <property type="entry name" value="REC"/>
    <property type="match status" value="1"/>
</dbReference>
<dbReference type="PROSITE" id="PS50043">
    <property type="entry name" value="HTH_LUXR_2"/>
    <property type="match status" value="1"/>
</dbReference>
<evidence type="ECO:0000256" key="2">
    <source>
        <dbReference type="ARBA" id="ARBA00023125"/>
    </source>
</evidence>
<feature type="modified residue" description="4-aspartylphosphate" evidence="3">
    <location>
        <position position="54"/>
    </location>
</feature>
<evidence type="ECO:0000259" key="4">
    <source>
        <dbReference type="PROSITE" id="PS50043"/>
    </source>
</evidence>
<keyword evidence="2" id="KW-0238">DNA-binding</keyword>
<dbReference type="InterPro" id="IPR039420">
    <property type="entry name" value="WalR-like"/>
</dbReference>
<dbReference type="PROSITE" id="PS00622">
    <property type="entry name" value="HTH_LUXR_1"/>
    <property type="match status" value="1"/>
</dbReference>
<dbReference type="CDD" id="cd17535">
    <property type="entry name" value="REC_NarL-like"/>
    <property type="match status" value="1"/>
</dbReference>
<dbReference type="InterPro" id="IPR016032">
    <property type="entry name" value="Sig_transdc_resp-reg_C-effctor"/>
</dbReference>
<gene>
    <name evidence="6" type="ORF">ACFFR3_45170</name>
</gene>
<dbReference type="Pfam" id="PF00072">
    <property type="entry name" value="Response_reg"/>
    <property type="match status" value="1"/>
</dbReference>
<evidence type="ECO:0000256" key="3">
    <source>
        <dbReference type="PROSITE-ProRule" id="PRU00169"/>
    </source>
</evidence>
<protein>
    <submittedName>
        <fullName evidence="6">Response regulator</fullName>
    </submittedName>
</protein>
<organism evidence="6 7">
    <name type="scientific">Nonomuraea salmonea</name>
    <dbReference type="NCBI Taxonomy" id="46181"/>
    <lineage>
        <taxon>Bacteria</taxon>
        <taxon>Bacillati</taxon>
        <taxon>Actinomycetota</taxon>
        <taxon>Actinomycetes</taxon>
        <taxon>Streptosporangiales</taxon>
        <taxon>Streptosporangiaceae</taxon>
        <taxon>Nonomuraea</taxon>
    </lineage>
</organism>
<dbReference type="InterPro" id="IPR011006">
    <property type="entry name" value="CheY-like_superfamily"/>
</dbReference>
<evidence type="ECO:0000256" key="1">
    <source>
        <dbReference type="ARBA" id="ARBA00022553"/>
    </source>
</evidence>
<dbReference type="EMBL" id="JBHMCF010000056">
    <property type="protein sequence ID" value="MFB9476725.1"/>
    <property type="molecule type" value="Genomic_DNA"/>
</dbReference>
<dbReference type="PRINTS" id="PR00038">
    <property type="entry name" value="HTHLUXR"/>
</dbReference>
<dbReference type="SMART" id="SM00421">
    <property type="entry name" value="HTH_LUXR"/>
    <property type="match status" value="1"/>
</dbReference>
<dbReference type="Gene3D" id="3.40.50.2300">
    <property type="match status" value="1"/>
</dbReference>